<evidence type="ECO:0000313" key="1">
    <source>
        <dbReference type="EMBL" id="KAI4590972.1"/>
    </source>
</evidence>
<comment type="caution">
    <text evidence="1">The sequence shown here is derived from an EMBL/GenBank/DDBJ whole genome shotgun (WGS) entry which is preliminary data.</text>
</comment>
<proteinExistence type="predicted"/>
<gene>
    <name evidence="1" type="ORF">MJG53_002021</name>
</gene>
<dbReference type="Proteomes" id="UP001057279">
    <property type="component" value="Linkage Group LG01"/>
</dbReference>
<evidence type="ECO:0000313" key="2">
    <source>
        <dbReference type="Proteomes" id="UP001057279"/>
    </source>
</evidence>
<accession>A0ACB9VM04</accession>
<sequence length="174" mass="19844">MKHMQELGQRTFGTFLHGLVPPDKLLKDEGDISTFCNLVLGLSHHDLDMCPSQQSTTFITELEVKGYWAYGFEVNQMKFIFKRVIFNIVNFSKTKSLYRDGMAPMVKSTSRPKWHNSLHWRFKRKVSAPATKRVWASDEATYNALSSNRIPILVISIGFFGIGTLGVWNPDVDA</sequence>
<reference evidence="1" key="1">
    <citation type="submission" date="2022-03" db="EMBL/GenBank/DDBJ databases">
        <title>Genomic analyses of argali, domestic sheep and their hybrids provide insights into chromosomal evolution, heterosis and genetic basis of agronomic traits.</title>
        <authorList>
            <person name="Li M."/>
        </authorList>
    </citation>
    <scope>NUCLEOTIDE SEQUENCE</scope>
    <source>
        <strain evidence="1">F1 hybrid</strain>
    </source>
</reference>
<organism evidence="1 2">
    <name type="scientific">Ovis ammon polii x Ovis aries</name>
    <dbReference type="NCBI Taxonomy" id="2918886"/>
    <lineage>
        <taxon>Eukaryota</taxon>
        <taxon>Metazoa</taxon>
        <taxon>Chordata</taxon>
        <taxon>Craniata</taxon>
        <taxon>Vertebrata</taxon>
        <taxon>Euteleostomi</taxon>
        <taxon>Mammalia</taxon>
        <taxon>Eutheria</taxon>
        <taxon>Laurasiatheria</taxon>
        <taxon>Artiodactyla</taxon>
        <taxon>Ruminantia</taxon>
        <taxon>Pecora</taxon>
        <taxon>Bovidae</taxon>
        <taxon>Caprinae</taxon>
        <taxon>Ovis</taxon>
    </lineage>
</organism>
<keyword evidence="2" id="KW-1185">Reference proteome</keyword>
<protein>
    <submittedName>
        <fullName evidence="1">Uncharacterized protein</fullName>
    </submittedName>
</protein>
<dbReference type="EMBL" id="CM043026">
    <property type="protein sequence ID" value="KAI4590972.1"/>
    <property type="molecule type" value="Genomic_DNA"/>
</dbReference>
<name>A0ACB9VM04_9CETA</name>